<protein>
    <submittedName>
        <fullName evidence="1">Uncharacterized protein</fullName>
    </submittedName>
</protein>
<accession>A0ABP9WQX6</accession>
<gene>
    <name evidence="1" type="ORF">Maes01_02176</name>
</gene>
<dbReference type="Gene3D" id="1.10.490.10">
    <property type="entry name" value="Globins"/>
    <property type="match status" value="1"/>
</dbReference>
<dbReference type="RefSeq" id="WP_345551430.1">
    <property type="nucleotide sequence ID" value="NZ_BAABRT010000017.1"/>
</dbReference>
<dbReference type="Proteomes" id="UP001408594">
    <property type="component" value="Unassembled WGS sequence"/>
</dbReference>
<evidence type="ECO:0000313" key="1">
    <source>
        <dbReference type="EMBL" id="GAA5525605.1"/>
    </source>
</evidence>
<evidence type="ECO:0000313" key="2">
    <source>
        <dbReference type="Proteomes" id="UP001408594"/>
    </source>
</evidence>
<dbReference type="InterPro" id="IPR009050">
    <property type="entry name" value="Globin-like_sf"/>
</dbReference>
<reference evidence="1 2" key="1">
    <citation type="submission" date="2024-02" db="EMBL/GenBank/DDBJ databases">
        <title>Microbulbifer aestuariivivens NBRC 112533.</title>
        <authorList>
            <person name="Ichikawa N."/>
            <person name="Katano-Makiyama Y."/>
            <person name="Hidaka K."/>
        </authorList>
    </citation>
    <scope>NUCLEOTIDE SEQUENCE [LARGE SCALE GENOMIC DNA]</scope>
    <source>
        <strain evidence="1 2">NBRC 112533</strain>
    </source>
</reference>
<organism evidence="1 2">
    <name type="scientific">Microbulbifer aestuariivivens</name>
    <dbReference type="NCBI Taxonomy" id="1908308"/>
    <lineage>
        <taxon>Bacteria</taxon>
        <taxon>Pseudomonadati</taxon>
        <taxon>Pseudomonadota</taxon>
        <taxon>Gammaproteobacteria</taxon>
        <taxon>Cellvibrionales</taxon>
        <taxon>Microbulbiferaceae</taxon>
        <taxon>Microbulbifer</taxon>
    </lineage>
</organism>
<comment type="caution">
    <text evidence="1">The sequence shown here is derived from an EMBL/GenBank/DDBJ whole genome shotgun (WGS) entry which is preliminary data.</text>
</comment>
<proteinExistence type="predicted"/>
<dbReference type="EMBL" id="BAABRT010000017">
    <property type="protein sequence ID" value="GAA5525605.1"/>
    <property type="molecule type" value="Genomic_DNA"/>
</dbReference>
<name>A0ABP9WQX6_9GAMM</name>
<sequence length="119" mass="13081">MATLLEQVGGNRFVTDTVAEFFHAIARHLSDDDSDEHRKQQARQAKFLTHALSGTQEPVRSSRASFLALGLNPMLFEALLEFLEGRLLELGFPDQLTSALVESASSLYGNCDPQLSIAC</sequence>
<keyword evidence="2" id="KW-1185">Reference proteome</keyword>
<dbReference type="InterPro" id="IPR012292">
    <property type="entry name" value="Globin/Proto"/>
</dbReference>
<dbReference type="SUPFAM" id="SSF46458">
    <property type="entry name" value="Globin-like"/>
    <property type="match status" value="1"/>
</dbReference>